<dbReference type="EMBL" id="QZAM01000024">
    <property type="protein sequence ID" value="THW50103.1"/>
    <property type="molecule type" value="Genomic_DNA"/>
</dbReference>
<evidence type="ECO:0000256" key="1">
    <source>
        <dbReference type="SAM" id="MobiDB-lite"/>
    </source>
</evidence>
<dbReference type="Proteomes" id="UP000309076">
    <property type="component" value="Unassembled WGS sequence"/>
</dbReference>
<dbReference type="AlphaFoldDB" id="A0AB74J6I9"/>
<feature type="compositionally biased region" description="Polar residues" evidence="1">
    <location>
        <begin position="238"/>
        <end position="247"/>
    </location>
</feature>
<feature type="compositionally biased region" description="Basic and acidic residues" evidence="1">
    <location>
        <begin position="270"/>
        <end position="286"/>
    </location>
</feature>
<feature type="compositionally biased region" description="Basic and acidic residues" evidence="1">
    <location>
        <begin position="198"/>
        <end position="221"/>
    </location>
</feature>
<feature type="compositionally biased region" description="Basic and acidic residues" evidence="1">
    <location>
        <begin position="160"/>
        <end position="172"/>
    </location>
</feature>
<feature type="region of interest" description="Disordered" evidence="1">
    <location>
        <begin position="66"/>
        <end position="326"/>
    </location>
</feature>
<sequence length="326" mass="35218">MVLPRSAMRGFSAARLLRSSVRPATRTVARRGYASGHGHSAPSSDVPWILGSAGITIPGAWYLWPDSSNGDAHGPGDAHAKQVEEHPEIEQPEEEEEKSEDKSEEQPQEESKEESKDDESKDDESKDDESKDEPKEESKGGVLKDGKGEATQEQPQSGKEPAEGESKSKRTTDGANMPENKGDVEGVSFKGPTSEGDSDNKMPDERKREPDGKGAFKKRIDSGYGKNLGEGPTHRSDGSTSAATSKTETPDDQGDIQKKQAGLSTTNTRHSTDITKDPEMSKKGEGSPDTAKSSGTISVNRPTPEAQKKQEKGEDKENTPRESKDE</sequence>
<gene>
    <name evidence="2" type="ORF">D6D21_02090</name>
</gene>
<name>A0AB74J6I9_AURPU</name>
<organism evidence="2 3">
    <name type="scientific">Aureobasidium pullulans</name>
    <name type="common">Black yeast</name>
    <name type="synonym">Pullularia pullulans</name>
    <dbReference type="NCBI Taxonomy" id="5580"/>
    <lineage>
        <taxon>Eukaryota</taxon>
        <taxon>Fungi</taxon>
        <taxon>Dikarya</taxon>
        <taxon>Ascomycota</taxon>
        <taxon>Pezizomycotina</taxon>
        <taxon>Dothideomycetes</taxon>
        <taxon>Dothideomycetidae</taxon>
        <taxon>Dothideales</taxon>
        <taxon>Saccotheciaceae</taxon>
        <taxon>Aureobasidium</taxon>
    </lineage>
</organism>
<accession>A0AB74J6I9</accession>
<feature type="compositionally biased region" description="Basic and acidic residues" evidence="1">
    <location>
        <begin position="306"/>
        <end position="326"/>
    </location>
</feature>
<protein>
    <recommendedName>
        <fullName evidence="4">Hypervirulence associated protein TUDOR domain-containing protein</fullName>
    </recommendedName>
</protein>
<evidence type="ECO:0000313" key="3">
    <source>
        <dbReference type="Proteomes" id="UP000309076"/>
    </source>
</evidence>
<feature type="compositionally biased region" description="Basic and acidic residues" evidence="1">
    <location>
        <begin position="99"/>
        <end position="119"/>
    </location>
</feature>
<feature type="compositionally biased region" description="Polar residues" evidence="1">
    <location>
        <begin position="290"/>
        <end position="301"/>
    </location>
</feature>
<comment type="caution">
    <text evidence="2">The sequence shown here is derived from an EMBL/GenBank/DDBJ whole genome shotgun (WGS) entry which is preliminary data.</text>
</comment>
<feature type="compositionally biased region" description="Basic and acidic residues" evidence="1">
    <location>
        <begin position="128"/>
        <end position="150"/>
    </location>
</feature>
<evidence type="ECO:0008006" key="4">
    <source>
        <dbReference type="Google" id="ProtNLM"/>
    </source>
</evidence>
<reference evidence="2 3" key="1">
    <citation type="submission" date="2018-10" db="EMBL/GenBank/DDBJ databases">
        <title>Fifty Aureobasidium pullulans genomes reveal a recombining polyextremotolerant generalist.</title>
        <authorList>
            <person name="Gostincar C."/>
            <person name="Turk M."/>
            <person name="Zajc J."/>
            <person name="Gunde-Cimerman N."/>
        </authorList>
    </citation>
    <scope>NUCLEOTIDE SEQUENCE [LARGE SCALE GENOMIC DNA]</scope>
    <source>
        <strain evidence="2 3">EXF-10796</strain>
    </source>
</reference>
<feature type="compositionally biased region" description="Basic and acidic residues" evidence="1">
    <location>
        <begin position="74"/>
        <end position="89"/>
    </location>
</feature>
<evidence type="ECO:0000313" key="2">
    <source>
        <dbReference type="EMBL" id="THW50103.1"/>
    </source>
</evidence>
<proteinExistence type="predicted"/>